<dbReference type="AlphaFoldDB" id="A0A0G1RNW4"/>
<accession>A0A0G1RNW4</accession>
<evidence type="ECO:0000313" key="1">
    <source>
        <dbReference type="EMBL" id="KKU31638.1"/>
    </source>
</evidence>
<protein>
    <submittedName>
        <fullName evidence="1">Uncharacterized protein</fullName>
    </submittedName>
</protein>
<reference evidence="1 2" key="1">
    <citation type="journal article" date="2015" name="Nature">
        <title>rRNA introns, odd ribosomes, and small enigmatic genomes across a large radiation of phyla.</title>
        <authorList>
            <person name="Brown C.T."/>
            <person name="Hug L.A."/>
            <person name="Thomas B.C."/>
            <person name="Sharon I."/>
            <person name="Castelle C.J."/>
            <person name="Singh A."/>
            <person name="Wilkins M.J."/>
            <person name="Williams K.H."/>
            <person name="Banfield J.F."/>
        </authorList>
    </citation>
    <scope>NUCLEOTIDE SEQUENCE [LARGE SCALE GENOMIC DNA]</scope>
</reference>
<dbReference type="Proteomes" id="UP000034732">
    <property type="component" value="Unassembled WGS sequence"/>
</dbReference>
<sequence>MGLPKFRVRQKVVYARVDEKAVTRLAKVVNRRWPGVWIGADDELAVENASLKMLALKECVGQGTIVCEVIPASPARYTISLRGWAVVVDEGCLSEAAPQVE</sequence>
<gene>
    <name evidence="1" type="ORF">UX44_C0004G0002</name>
</gene>
<comment type="caution">
    <text evidence="1">The sequence shown here is derived from an EMBL/GenBank/DDBJ whole genome shotgun (WGS) entry which is preliminary data.</text>
</comment>
<proteinExistence type="predicted"/>
<organism evidence="1 2">
    <name type="scientific">candidate division WWE3 bacterium GW2011_GWA1_46_21</name>
    <dbReference type="NCBI Taxonomy" id="1619107"/>
    <lineage>
        <taxon>Bacteria</taxon>
        <taxon>Katanobacteria</taxon>
    </lineage>
</organism>
<evidence type="ECO:0000313" key="2">
    <source>
        <dbReference type="Proteomes" id="UP000034732"/>
    </source>
</evidence>
<dbReference type="EMBL" id="LCMF01000004">
    <property type="protein sequence ID" value="KKU31638.1"/>
    <property type="molecule type" value="Genomic_DNA"/>
</dbReference>
<name>A0A0G1RNW4_UNCKA</name>